<dbReference type="GO" id="GO:0009253">
    <property type="term" value="P:peptidoglycan catabolic process"/>
    <property type="evidence" value="ECO:0007669"/>
    <property type="project" value="InterPro"/>
</dbReference>
<keyword evidence="5" id="KW-1185">Reference proteome</keyword>
<reference evidence="4" key="1">
    <citation type="submission" date="2020-09" db="EMBL/GenBank/DDBJ databases">
        <title>A novel bacterium of genus Paenibacillus, isolated from South China Sea.</title>
        <authorList>
            <person name="Huang H."/>
            <person name="Mo K."/>
            <person name="Hu Y."/>
        </authorList>
    </citation>
    <scope>NUCLEOTIDE SEQUENCE</scope>
    <source>
        <strain evidence="4">IB182496</strain>
    </source>
</reference>
<organism evidence="4 5">
    <name type="scientific">Paenibacillus sabuli</name>
    <dbReference type="NCBI Taxonomy" id="2772509"/>
    <lineage>
        <taxon>Bacteria</taxon>
        <taxon>Bacillati</taxon>
        <taxon>Bacillota</taxon>
        <taxon>Bacilli</taxon>
        <taxon>Bacillales</taxon>
        <taxon>Paenibacillaceae</taxon>
        <taxon>Paenibacillus</taxon>
    </lineage>
</organism>
<dbReference type="InterPro" id="IPR036582">
    <property type="entry name" value="Mao_N_sf"/>
</dbReference>
<dbReference type="InterPro" id="IPR050695">
    <property type="entry name" value="N-acetylmuramoyl_amidase_3"/>
</dbReference>
<dbReference type="PANTHER" id="PTHR30404">
    <property type="entry name" value="N-ACETYLMURAMOYL-L-ALANINE AMIDASE"/>
    <property type="match status" value="1"/>
</dbReference>
<dbReference type="InterPro" id="IPR002508">
    <property type="entry name" value="MurNAc-LAA_cat"/>
</dbReference>
<accession>A0A927GSX9</accession>
<dbReference type="SMART" id="SM00646">
    <property type="entry name" value="Ami_3"/>
    <property type="match status" value="1"/>
</dbReference>
<dbReference type="Proteomes" id="UP000621560">
    <property type="component" value="Unassembled WGS sequence"/>
</dbReference>
<comment type="caution">
    <text evidence="4">The sequence shown here is derived from an EMBL/GenBank/DDBJ whole genome shotgun (WGS) entry which is preliminary data.</text>
</comment>
<protein>
    <submittedName>
        <fullName evidence="4">N-acetylmuramoyl-L-alanine amidase</fullName>
    </submittedName>
</protein>
<feature type="domain" description="MurNAc-LAA" evidence="3">
    <location>
        <begin position="109"/>
        <end position="222"/>
    </location>
</feature>
<keyword evidence="1" id="KW-0378">Hydrolase</keyword>
<dbReference type="Pfam" id="PF01520">
    <property type="entry name" value="Amidase_3"/>
    <property type="match status" value="1"/>
</dbReference>
<evidence type="ECO:0000313" key="4">
    <source>
        <dbReference type="EMBL" id="MBD2846137.1"/>
    </source>
</evidence>
<dbReference type="GO" id="GO:0008745">
    <property type="term" value="F:N-acetylmuramoyl-L-alanine amidase activity"/>
    <property type="evidence" value="ECO:0007669"/>
    <property type="project" value="InterPro"/>
</dbReference>
<dbReference type="EMBL" id="JACXIZ010000021">
    <property type="protein sequence ID" value="MBD2846137.1"/>
    <property type="molecule type" value="Genomic_DNA"/>
</dbReference>
<name>A0A927GSX9_9BACL</name>
<dbReference type="SUPFAM" id="SSF53187">
    <property type="entry name" value="Zn-dependent exopeptidases"/>
    <property type="match status" value="1"/>
</dbReference>
<dbReference type="PANTHER" id="PTHR30404:SF0">
    <property type="entry name" value="N-ACETYLMURAMOYL-L-ALANINE AMIDASE AMIC"/>
    <property type="match status" value="1"/>
</dbReference>
<dbReference type="CDD" id="cd02696">
    <property type="entry name" value="MurNAc-LAA"/>
    <property type="match status" value="1"/>
</dbReference>
<evidence type="ECO:0000256" key="2">
    <source>
        <dbReference type="SAM" id="MobiDB-lite"/>
    </source>
</evidence>
<evidence type="ECO:0000259" key="3">
    <source>
        <dbReference type="SMART" id="SM00646"/>
    </source>
</evidence>
<dbReference type="SUPFAM" id="SSF55383">
    <property type="entry name" value="Copper amine oxidase, domain N"/>
    <property type="match status" value="1"/>
</dbReference>
<evidence type="ECO:0000256" key="1">
    <source>
        <dbReference type="ARBA" id="ARBA00022801"/>
    </source>
</evidence>
<evidence type="ECO:0000313" key="5">
    <source>
        <dbReference type="Proteomes" id="UP000621560"/>
    </source>
</evidence>
<gene>
    <name evidence="4" type="ORF">IDH44_13105</name>
</gene>
<dbReference type="GO" id="GO:0030288">
    <property type="term" value="C:outer membrane-bounded periplasmic space"/>
    <property type="evidence" value="ECO:0007669"/>
    <property type="project" value="TreeGrafter"/>
</dbReference>
<feature type="region of interest" description="Disordered" evidence="2">
    <location>
        <begin position="1"/>
        <end position="25"/>
    </location>
</feature>
<sequence>MQGDDDRGGKRAAASAQPPVRAKRSAHILRKSLQERERANMSLTIAIDDGHGMQTPGKRTPVLPSGEVMRENEFNRRVAALLEAHLTRCGFDTLLVAPTDADTPLAERTTVANRAGADLYVSVHANAFGAGGWNGVRGIETYHYAGSTAGARAARMLHRHLLAGTPLPDRGVRTANFYVLRHTAMPAVLVECGFMTNQADARLLMSETYRAECAEELARGICEYFGRPYAVPVPDPETANAAPVRLTVNGKAIDDALLIDSAAYVPLRAFGEALGLAVGWRNADKRATLDGRPVSGRLIDGVMYAPLRELGQTLGGRVGWDQASRTASYWD</sequence>
<dbReference type="AlphaFoldDB" id="A0A927GSX9"/>
<proteinExistence type="predicted"/>
<dbReference type="Gene3D" id="3.40.630.40">
    <property type="entry name" value="Zn-dependent exopeptidases"/>
    <property type="match status" value="1"/>
</dbReference>